<evidence type="ECO:0000313" key="1">
    <source>
        <dbReference type="EMBL" id="MDM0043093.1"/>
    </source>
</evidence>
<organism evidence="1 2">
    <name type="scientific">Variovorax dokdonensis</name>
    <dbReference type="NCBI Taxonomy" id="344883"/>
    <lineage>
        <taxon>Bacteria</taxon>
        <taxon>Pseudomonadati</taxon>
        <taxon>Pseudomonadota</taxon>
        <taxon>Betaproteobacteria</taxon>
        <taxon>Burkholderiales</taxon>
        <taxon>Comamonadaceae</taxon>
        <taxon>Variovorax</taxon>
    </lineage>
</organism>
<proteinExistence type="predicted"/>
<gene>
    <name evidence="1" type="ORF">QTH91_01230</name>
</gene>
<dbReference type="Proteomes" id="UP001174908">
    <property type="component" value="Unassembled WGS sequence"/>
</dbReference>
<reference evidence="1" key="1">
    <citation type="submission" date="2023-06" db="EMBL/GenBank/DDBJ databases">
        <authorList>
            <person name="Jiang Y."/>
            <person name="Liu Q."/>
        </authorList>
    </citation>
    <scope>NUCLEOTIDE SEQUENCE</scope>
    <source>
        <strain evidence="1">CGMCC 1.12089</strain>
    </source>
</reference>
<sequence length="424" mass="46271">MTSEVLILNKRAVVLGADSAVTTSGGGDHPRYSKTANKIFELTKLGSVAAAIYGSASIDQVPWEIVLKLFRQHLSTTSFSQLDEYATALAAFLDGNDVLFPAPLRAGWVEDQFDNALVEITKHIASNAPGLEDLSIPLADRKRLWKEQAEALETTLDRRGVAAPLSQGRLDELLANLGPWVQRAQNQINAEPILEPIDSAHIAALGHKLRYNLPEMVLPGRSGIAVTGYGDTQIFPAFTRLEVFGHVGDELYFTSAGNFEVTHTSIAMIQPLAQSSMIDMFTDGFGQSLELIINEKSRSAIADVFSKLDAKGIGVPPDLKQEISASCHESFTMEWKKANWQENFNPLVGVLQSLSVGEMAHLAESLLGLQSLKERVTSASETVGGPIDVAAITKGEGLVWIKRKHYFDPDLNLRFAARLNKSFD</sequence>
<protein>
    <submittedName>
        <fullName evidence="1">Uncharacterized protein</fullName>
    </submittedName>
</protein>
<keyword evidence="2" id="KW-1185">Reference proteome</keyword>
<comment type="caution">
    <text evidence="1">The sequence shown here is derived from an EMBL/GenBank/DDBJ whole genome shotgun (WGS) entry which is preliminary data.</text>
</comment>
<dbReference type="EMBL" id="JASZYV010000001">
    <property type="protein sequence ID" value="MDM0043093.1"/>
    <property type="molecule type" value="Genomic_DNA"/>
</dbReference>
<name>A0ABT7N580_9BURK</name>
<evidence type="ECO:0000313" key="2">
    <source>
        <dbReference type="Proteomes" id="UP001174908"/>
    </source>
</evidence>
<accession>A0ABT7N580</accession>
<dbReference type="RefSeq" id="WP_286658217.1">
    <property type="nucleotide sequence ID" value="NZ_JASZYV010000001.1"/>
</dbReference>